<dbReference type="EMBL" id="BGPR01000735">
    <property type="protein sequence ID" value="GBM33513.1"/>
    <property type="molecule type" value="Genomic_DNA"/>
</dbReference>
<reference evidence="1 2" key="1">
    <citation type="journal article" date="2019" name="Sci. Rep.">
        <title>Orb-weaving spider Araneus ventricosus genome elucidates the spidroin gene catalogue.</title>
        <authorList>
            <person name="Kono N."/>
            <person name="Nakamura H."/>
            <person name="Ohtoshi R."/>
            <person name="Moran D.A.P."/>
            <person name="Shinohara A."/>
            <person name="Yoshida Y."/>
            <person name="Fujiwara M."/>
            <person name="Mori M."/>
            <person name="Tomita M."/>
            <person name="Arakawa K."/>
        </authorList>
    </citation>
    <scope>NUCLEOTIDE SEQUENCE [LARGE SCALE GENOMIC DNA]</scope>
</reference>
<gene>
    <name evidence="1" type="ORF">AVEN_273009_1</name>
</gene>
<dbReference type="Proteomes" id="UP000499080">
    <property type="component" value="Unassembled WGS sequence"/>
</dbReference>
<comment type="caution">
    <text evidence="1">The sequence shown here is derived from an EMBL/GenBank/DDBJ whole genome shotgun (WGS) entry which is preliminary data.</text>
</comment>
<organism evidence="1 2">
    <name type="scientific">Araneus ventricosus</name>
    <name type="common">Orbweaver spider</name>
    <name type="synonym">Epeira ventricosa</name>
    <dbReference type="NCBI Taxonomy" id="182803"/>
    <lineage>
        <taxon>Eukaryota</taxon>
        <taxon>Metazoa</taxon>
        <taxon>Ecdysozoa</taxon>
        <taxon>Arthropoda</taxon>
        <taxon>Chelicerata</taxon>
        <taxon>Arachnida</taxon>
        <taxon>Araneae</taxon>
        <taxon>Araneomorphae</taxon>
        <taxon>Entelegynae</taxon>
        <taxon>Araneoidea</taxon>
        <taxon>Araneidae</taxon>
        <taxon>Araneus</taxon>
    </lineage>
</organism>
<name>A0A4Y2EWE2_ARAVE</name>
<protein>
    <submittedName>
        <fullName evidence="1">Uncharacterized protein</fullName>
    </submittedName>
</protein>
<proteinExistence type="predicted"/>
<sequence length="111" mass="12685">MRVRGKNHKSLLNFYSYSAVRLLLTACLREVVPARVISAQFPPHLQSARCPADSAPFQRAPDLPILLNPFGDRVLIRPERINWLRSLCPKFDCIELNSEDWKTAALKNVQN</sequence>
<keyword evidence="2" id="KW-1185">Reference proteome</keyword>
<dbReference type="AlphaFoldDB" id="A0A4Y2EWE2"/>
<evidence type="ECO:0000313" key="2">
    <source>
        <dbReference type="Proteomes" id="UP000499080"/>
    </source>
</evidence>
<accession>A0A4Y2EWE2</accession>
<evidence type="ECO:0000313" key="1">
    <source>
        <dbReference type="EMBL" id="GBM33513.1"/>
    </source>
</evidence>